<dbReference type="SMART" id="SM00174">
    <property type="entry name" value="RHO"/>
    <property type="match status" value="1"/>
</dbReference>
<dbReference type="InterPro" id="IPR052394">
    <property type="entry name" value="LRR-containing"/>
</dbReference>
<dbReference type="SMART" id="SM00173">
    <property type="entry name" value="RAS"/>
    <property type="match status" value="1"/>
</dbReference>
<dbReference type="SMART" id="SM00368">
    <property type="entry name" value="LRR_RI"/>
    <property type="match status" value="6"/>
</dbReference>
<dbReference type="NCBIfam" id="TIGR00231">
    <property type="entry name" value="small_GTP"/>
    <property type="match status" value="1"/>
</dbReference>
<gene>
    <name evidence="3" type="ORF">PROFUN_14208</name>
</gene>
<dbReference type="PRINTS" id="PR00449">
    <property type="entry name" value="RASTRNSFRMNG"/>
</dbReference>
<dbReference type="InterPro" id="IPR032675">
    <property type="entry name" value="LRR_dom_sf"/>
</dbReference>
<feature type="region of interest" description="Disordered" evidence="2">
    <location>
        <begin position="636"/>
        <end position="764"/>
    </location>
</feature>
<sequence>MPQTDFISPPTPASLHLAQAISENTQTGKRPLADILEDEKTAHRARLDKMGLKDEDAFKIAKVIAKSTPLKLLSLSHNQITESGAIALATSLTGNQNLAAFHIDGNAIGDGGAAAFAGCLTGNDFLRILHINDCKIEQRGVAALAGALHTNRVLESLGLSGSLFGDQGAALLAEALKANGTLRSLSLSNCNITEEGAKLLLDVIRDSKHLSLRSLNLDGNQIGPETLNTFRELLGKNSMSSSQDARPSSGPGTAIAPALTAGGAQLSENPIPAGPRRGKVSDFLRGALMAHRGKKSSAELTNSLDERKLDKTLRNNHDRMAAITALIEERKKREDELEQKDNALKEKKAQLASTARELEKEARELEHKEKKLKERLKRAEKTQKALKKTRDTRKSPGYMSSDEESEAEFMDDSAINAVVVGDSSVGKTALLTSFALQMGATSLLEESQMDDAEKKFRTFNINGMMVDTEPASLNLVDTESDPTFSRFRILNYKMCDVFLLMFSVIDRNSFVNAVYEWHEELEFNQPQVPVILVGTKCDVREALGDNVPEDYVTHSQGESLAAEIHAVGYFEIALNNPETIETLFESVVQLQRLRNSTLGETKVAAPIDTQYYLSTRNIGGNVKVPLGQASMAEFRANREQNREAEVEEEEGEEAPPLHSVMRDSATREGKQSRFRSKISRLRGKGKEDGHHAQEHPTTVADYSDKKKDKKKGDKKKKKDKKDILSPEIEKKSMSNMNNTLSNTSSSISNMNQNIRDTPSSTDTSVTTEYTHAKEIPSSDSVVVSTTEIDTQTSASLFPPLLEGKKDEEPDEQVARLKKMLTDREKEILSLQEEVKRQKKQQTPNGLAEERRRVEEEKALIAEQWAAIEHEAAENARVTDESLTEIEEARAMLRDEHKARTAERRRRELATEEQTERLRQLRRQLDDRWHAILIREEPGEISEKRRGIDMERKQLEQARIELEDARNKWNIDKLEEEEAMNSIMDELRGREEKLSRDKQRLRNAARSHNEAVRRFDDEMKEVEREFREERAKIEEEKRNLLSLQNGK</sequence>
<feature type="compositionally biased region" description="Basic and acidic residues" evidence="2">
    <location>
        <begin position="720"/>
        <end position="732"/>
    </location>
</feature>
<dbReference type="AlphaFoldDB" id="A0A2P6N0K7"/>
<dbReference type="PANTHER" id="PTHR24114:SF2">
    <property type="entry name" value="F-BOX DOMAIN-CONTAINING PROTEIN-RELATED"/>
    <property type="match status" value="1"/>
</dbReference>
<dbReference type="OrthoDB" id="8830751at2759"/>
<dbReference type="InParanoid" id="A0A2P6N0K7"/>
<dbReference type="SUPFAM" id="SSF52540">
    <property type="entry name" value="P-loop containing nucleoside triphosphate hydrolases"/>
    <property type="match status" value="1"/>
</dbReference>
<keyword evidence="4" id="KW-1185">Reference proteome</keyword>
<evidence type="ECO:0000256" key="2">
    <source>
        <dbReference type="SAM" id="MobiDB-lite"/>
    </source>
</evidence>
<feature type="region of interest" description="Disordered" evidence="2">
    <location>
        <begin position="337"/>
        <end position="406"/>
    </location>
</feature>
<dbReference type="SUPFAM" id="SSF52047">
    <property type="entry name" value="RNI-like"/>
    <property type="match status" value="1"/>
</dbReference>
<evidence type="ECO:0000313" key="3">
    <source>
        <dbReference type="EMBL" id="PRP77496.1"/>
    </source>
</evidence>
<feature type="compositionally biased region" description="Low complexity" evidence="2">
    <location>
        <begin position="733"/>
        <end position="764"/>
    </location>
</feature>
<dbReference type="PROSITE" id="PS51419">
    <property type="entry name" value="RAB"/>
    <property type="match status" value="1"/>
</dbReference>
<dbReference type="STRING" id="1890364.A0A2P6N0K7"/>
<feature type="compositionally biased region" description="Basic residues" evidence="2">
    <location>
        <begin position="672"/>
        <end position="683"/>
    </location>
</feature>
<accession>A0A2P6N0K7</accession>
<dbReference type="GO" id="GO:0003924">
    <property type="term" value="F:GTPase activity"/>
    <property type="evidence" value="ECO:0007669"/>
    <property type="project" value="InterPro"/>
</dbReference>
<feature type="coiled-coil region" evidence="1">
    <location>
        <begin position="813"/>
        <end position="840"/>
    </location>
</feature>
<feature type="compositionally biased region" description="Basic and acidic residues" evidence="2">
    <location>
        <begin position="337"/>
        <end position="349"/>
    </location>
</feature>
<dbReference type="Pfam" id="PF00071">
    <property type="entry name" value="Ras"/>
    <property type="match status" value="1"/>
</dbReference>
<dbReference type="Gene3D" id="3.80.10.10">
    <property type="entry name" value="Ribonuclease Inhibitor"/>
    <property type="match status" value="2"/>
</dbReference>
<dbReference type="Pfam" id="PF13516">
    <property type="entry name" value="LRR_6"/>
    <property type="match status" value="5"/>
</dbReference>
<dbReference type="Gene3D" id="3.40.50.300">
    <property type="entry name" value="P-loop containing nucleotide triphosphate hydrolases"/>
    <property type="match status" value="1"/>
</dbReference>
<dbReference type="InterPro" id="IPR001611">
    <property type="entry name" value="Leu-rich_rpt"/>
</dbReference>
<feature type="region of interest" description="Disordered" evidence="2">
    <location>
        <begin position="237"/>
        <end position="257"/>
    </location>
</feature>
<dbReference type="InterPro" id="IPR001806">
    <property type="entry name" value="Small_GTPase"/>
</dbReference>
<organism evidence="3 4">
    <name type="scientific">Planoprotostelium fungivorum</name>
    <dbReference type="NCBI Taxonomy" id="1890364"/>
    <lineage>
        <taxon>Eukaryota</taxon>
        <taxon>Amoebozoa</taxon>
        <taxon>Evosea</taxon>
        <taxon>Variosea</taxon>
        <taxon>Cavosteliida</taxon>
        <taxon>Cavosteliaceae</taxon>
        <taxon>Planoprotostelium</taxon>
    </lineage>
</organism>
<proteinExistence type="predicted"/>
<reference evidence="3 4" key="1">
    <citation type="journal article" date="2018" name="Genome Biol. Evol.">
        <title>Multiple Roots of Fruiting Body Formation in Amoebozoa.</title>
        <authorList>
            <person name="Hillmann F."/>
            <person name="Forbes G."/>
            <person name="Novohradska S."/>
            <person name="Ferling I."/>
            <person name="Riege K."/>
            <person name="Groth M."/>
            <person name="Westermann M."/>
            <person name="Marz M."/>
            <person name="Spaller T."/>
            <person name="Winckler T."/>
            <person name="Schaap P."/>
            <person name="Glockner G."/>
        </authorList>
    </citation>
    <scope>NUCLEOTIDE SEQUENCE [LARGE SCALE GENOMIC DNA]</scope>
    <source>
        <strain evidence="3 4">Jena</strain>
    </source>
</reference>
<feature type="compositionally biased region" description="Basic and acidic residues" evidence="2">
    <location>
        <begin position="684"/>
        <end position="694"/>
    </location>
</feature>
<feature type="compositionally biased region" description="Basic and acidic residues" evidence="2">
    <location>
        <begin position="356"/>
        <end position="394"/>
    </location>
</feature>
<dbReference type="PANTHER" id="PTHR24114">
    <property type="entry name" value="LEUCINE RICH REPEAT FAMILY PROTEIN"/>
    <property type="match status" value="1"/>
</dbReference>
<dbReference type="InterPro" id="IPR005225">
    <property type="entry name" value="Small_GTP-bd"/>
</dbReference>
<comment type="caution">
    <text evidence="3">The sequence shown here is derived from an EMBL/GenBank/DDBJ whole genome shotgun (WGS) entry which is preliminary data.</text>
</comment>
<feature type="compositionally biased region" description="Basic and acidic residues" evidence="2">
    <location>
        <begin position="660"/>
        <end position="671"/>
    </location>
</feature>
<feature type="compositionally biased region" description="Polar residues" evidence="2">
    <location>
        <begin position="237"/>
        <end position="246"/>
    </location>
</feature>
<dbReference type="EMBL" id="MDYQ01000261">
    <property type="protein sequence ID" value="PRP77496.1"/>
    <property type="molecule type" value="Genomic_DNA"/>
</dbReference>
<dbReference type="PROSITE" id="PS51421">
    <property type="entry name" value="RAS"/>
    <property type="match status" value="1"/>
</dbReference>
<name>A0A2P6N0K7_9EUKA</name>
<dbReference type="Proteomes" id="UP000241769">
    <property type="component" value="Unassembled WGS sequence"/>
</dbReference>
<dbReference type="SMART" id="SM00175">
    <property type="entry name" value="RAB"/>
    <property type="match status" value="1"/>
</dbReference>
<evidence type="ECO:0000313" key="4">
    <source>
        <dbReference type="Proteomes" id="UP000241769"/>
    </source>
</evidence>
<dbReference type="InterPro" id="IPR027417">
    <property type="entry name" value="P-loop_NTPase"/>
</dbReference>
<feature type="region of interest" description="Disordered" evidence="2">
    <location>
        <begin position="989"/>
        <end position="1008"/>
    </location>
</feature>
<feature type="compositionally biased region" description="Basic residues" evidence="2">
    <location>
        <begin position="707"/>
        <end position="719"/>
    </location>
</feature>
<feature type="compositionally biased region" description="Basic and acidic residues" evidence="2">
    <location>
        <begin position="989"/>
        <end position="999"/>
    </location>
</feature>
<evidence type="ECO:0000256" key="1">
    <source>
        <dbReference type="SAM" id="Coils"/>
    </source>
</evidence>
<keyword evidence="1" id="KW-0175">Coiled coil</keyword>
<protein>
    <submittedName>
        <fullName evidence="3">Uncharacterized protein</fullName>
    </submittedName>
</protein>
<dbReference type="PROSITE" id="PS51420">
    <property type="entry name" value="RHO"/>
    <property type="match status" value="1"/>
</dbReference>
<dbReference type="GO" id="GO:0005525">
    <property type="term" value="F:GTP binding"/>
    <property type="evidence" value="ECO:0007669"/>
    <property type="project" value="InterPro"/>
</dbReference>